<dbReference type="Proteomes" id="UP001172680">
    <property type="component" value="Unassembled WGS sequence"/>
</dbReference>
<reference evidence="1" key="1">
    <citation type="submission" date="2022-10" db="EMBL/GenBank/DDBJ databases">
        <title>Culturing micro-colonial fungi from biological soil crusts in the Mojave desert and describing Neophaeococcomyces mojavensis, and introducing the new genera and species Taxawa tesnikishii.</title>
        <authorList>
            <person name="Kurbessoian T."/>
            <person name="Stajich J.E."/>
        </authorList>
    </citation>
    <scope>NUCLEOTIDE SEQUENCE</scope>
    <source>
        <strain evidence="1">JES_115</strain>
    </source>
</reference>
<proteinExistence type="predicted"/>
<protein>
    <submittedName>
        <fullName evidence="1">Uncharacterized protein</fullName>
    </submittedName>
</protein>
<dbReference type="EMBL" id="JAPDRP010000028">
    <property type="protein sequence ID" value="KAJ9635092.1"/>
    <property type="molecule type" value="Genomic_DNA"/>
</dbReference>
<organism evidence="1 2">
    <name type="scientific">Coniosporium tulheliwenetii</name>
    <dbReference type="NCBI Taxonomy" id="3383036"/>
    <lineage>
        <taxon>Eukaryota</taxon>
        <taxon>Fungi</taxon>
        <taxon>Dikarya</taxon>
        <taxon>Ascomycota</taxon>
        <taxon>Pezizomycotina</taxon>
        <taxon>Dothideomycetes</taxon>
        <taxon>Dothideomycetes incertae sedis</taxon>
        <taxon>Coniosporium</taxon>
    </lineage>
</organism>
<gene>
    <name evidence="1" type="ORF">H2199_008578</name>
</gene>
<name>A0ACC2YIC0_9PEZI</name>
<comment type="caution">
    <text evidence="1">The sequence shown here is derived from an EMBL/GenBank/DDBJ whole genome shotgun (WGS) entry which is preliminary data.</text>
</comment>
<evidence type="ECO:0000313" key="1">
    <source>
        <dbReference type="EMBL" id="KAJ9635092.1"/>
    </source>
</evidence>
<sequence length="236" mass="25982">MGRKVKEDATSTIVSLLEKNTPIVEIGRVTNVSKTTIYRMRLNLELFGNPYTPQTVIRGRPKLLTVAQEDALIEWIKSQPTTPHLDEMAAWLDQQFGTKASLATVYRTLERAGFSKKDAVKRKRRTAADRGQSSSRRVATSSNVSQRRAARSPARSPARPQARSPAHPQPLPTPVGPVCMVPVPIVPVAMTLVPMVLVPISYVPMAPTPVGDTGNAQYYMQGLLHNLADRAQRDAH</sequence>
<accession>A0ACC2YIC0</accession>
<keyword evidence="2" id="KW-1185">Reference proteome</keyword>
<evidence type="ECO:0000313" key="2">
    <source>
        <dbReference type="Proteomes" id="UP001172680"/>
    </source>
</evidence>